<gene>
    <name evidence="2" type="ORF">TWF730_006100</name>
</gene>
<comment type="caution">
    <text evidence="2">The sequence shown here is derived from an EMBL/GenBank/DDBJ whole genome shotgun (WGS) entry which is preliminary data.</text>
</comment>
<protein>
    <recommendedName>
        <fullName evidence="1">F-box domain-containing protein</fullName>
    </recommendedName>
</protein>
<evidence type="ECO:0000313" key="3">
    <source>
        <dbReference type="Proteomes" id="UP001373714"/>
    </source>
</evidence>
<organism evidence="2 3">
    <name type="scientific">Orbilia blumenaviensis</name>
    <dbReference type="NCBI Taxonomy" id="1796055"/>
    <lineage>
        <taxon>Eukaryota</taxon>
        <taxon>Fungi</taxon>
        <taxon>Dikarya</taxon>
        <taxon>Ascomycota</taxon>
        <taxon>Pezizomycotina</taxon>
        <taxon>Orbiliomycetes</taxon>
        <taxon>Orbiliales</taxon>
        <taxon>Orbiliaceae</taxon>
        <taxon>Orbilia</taxon>
    </lineage>
</organism>
<dbReference type="InterPro" id="IPR001810">
    <property type="entry name" value="F-box_dom"/>
</dbReference>
<keyword evidence="3" id="KW-1185">Reference proteome</keyword>
<sequence length="266" mass="30078">MASTAKVGISSLPCEILIEILCYLSDIVDQLHASHVCALWADALSSRACQRTRYISLRHGKDEIFQVHKLLYNEHYSRTKQSGSADLTKYTRRFLFSSINVFKPEDPTYNLWVEKTPGGTDQPSGYGHVLEKEKPVHRQNFHQINIPPSHLFLDDPALIFSNTWKPKINSLYRDYCTVVVAFANHSSPALDLSLISANGFLDINPDGTIRQLVMNALWELKDLANSAPKKLAVYDYPVRFSVLSNPRCPSASDFYPPLVLRARLGR</sequence>
<dbReference type="AlphaFoldDB" id="A0AAV9TWX2"/>
<dbReference type="Proteomes" id="UP001373714">
    <property type="component" value="Unassembled WGS sequence"/>
</dbReference>
<dbReference type="EMBL" id="JAVHNS010000020">
    <property type="protein sequence ID" value="KAK6329801.1"/>
    <property type="molecule type" value="Genomic_DNA"/>
</dbReference>
<evidence type="ECO:0000313" key="2">
    <source>
        <dbReference type="EMBL" id="KAK6329801.1"/>
    </source>
</evidence>
<evidence type="ECO:0000259" key="1">
    <source>
        <dbReference type="Pfam" id="PF12937"/>
    </source>
</evidence>
<dbReference type="Pfam" id="PF12937">
    <property type="entry name" value="F-box-like"/>
    <property type="match status" value="1"/>
</dbReference>
<proteinExistence type="predicted"/>
<feature type="domain" description="F-box" evidence="1">
    <location>
        <begin position="9"/>
        <end position="46"/>
    </location>
</feature>
<dbReference type="InterPro" id="IPR036047">
    <property type="entry name" value="F-box-like_dom_sf"/>
</dbReference>
<dbReference type="SUPFAM" id="SSF81383">
    <property type="entry name" value="F-box domain"/>
    <property type="match status" value="1"/>
</dbReference>
<accession>A0AAV9TWX2</accession>
<name>A0AAV9TWX2_9PEZI</name>
<reference evidence="2 3" key="1">
    <citation type="submission" date="2019-10" db="EMBL/GenBank/DDBJ databases">
        <authorList>
            <person name="Palmer J.M."/>
        </authorList>
    </citation>
    <scope>NUCLEOTIDE SEQUENCE [LARGE SCALE GENOMIC DNA]</scope>
    <source>
        <strain evidence="2 3">TWF730</strain>
    </source>
</reference>
<dbReference type="Gene3D" id="1.20.1280.50">
    <property type="match status" value="1"/>
</dbReference>